<dbReference type="Proteomes" id="UP000486351">
    <property type="component" value="Unassembled WGS sequence"/>
</dbReference>
<proteinExistence type="predicted"/>
<sequence>MTSLHSIASAPLALGGLPFLFAFFLGRCCRLGGCICLARPCITSNNTHNDQ</sequence>
<gene>
    <name evidence="1" type="ORF">PF008_g17796</name>
</gene>
<evidence type="ECO:0000313" key="2">
    <source>
        <dbReference type="Proteomes" id="UP000486351"/>
    </source>
</evidence>
<dbReference type="EMBL" id="QXFY01001309">
    <property type="protein sequence ID" value="KAE9321513.1"/>
    <property type="molecule type" value="Genomic_DNA"/>
</dbReference>
<evidence type="ECO:0000313" key="1">
    <source>
        <dbReference type="EMBL" id="KAE9321513.1"/>
    </source>
</evidence>
<comment type="caution">
    <text evidence="1">The sequence shown here is derived from an EMBL/GenBank/DDBJ whole genome shotgun (WGS) entry which is preliminary data.</text>
</comment>
<protein>
    <submittedName>
        <fullName evidence="1">Uncharacterized protein</fullName>
    </submittedName>
</protein>
<accession>A0A6G0R788</accession>
<organism evidence="1 2">
    <name type="scientific">Phytophthora fragariae</name>
    <dbReference type="NCBI Taxonomy" id="53985"/>
    <lineage>
        <taxon>Eukaryota</taxon>
        <taxon>Sar</taxon>
        <taxon>Stramenopiles</taxon>
        <taxon>Oomycota</taxon>
        <taxon>Peronosporomycetes</taxon>
        <taxon>Peronosporales</taxon>
        <taxon>Peronosporaceae</taxon>
        <taxon>Phytophthora</taxon>
    </lineage>
</organism>
<reference evidence="1 2" key="1">
    <citation type="submission" date="2018-09" db="EMBL/GenBank/DDBJ databases">
        <title>Genomic investigation of the strawberry pathogen Phytophthora fragariae indicates pathogenicity is determined by transcriptional variation in three key races.</title>
        <authorList>
            <person name="Adams T.M."/>
            <person name="Armitage A.D."/>
            <person name="Sobczyk M.K."/>
            <person name="Bates H.J."/>
            <person name="Dunwell J.M."/>
            <person name="Nellist C.F."/>
            <person name="Harrison R.J."/>
        </authorList>
    </citation>
    <scope>NUCLEOTIDE SEQUENCE [LARGE SCALE GENOMIC DNA]</scope>
    <source>
        <strain evidence="1 2">NOV-77</strain>
    </source>
</reference>
<name>A0A6G0R788_9STRA</name>
<dbReference type="AlphaFoldDB" id="A0A6G0R788"/>